<dbReference type="InterPro" id="IPR018060">
    <property type="entry name" value="HTH_AraC"/>
</dbReference>
<evidence type="ECO:0000313" key="2">
    <source>
        <dbReference type="EMBL" id="RGV75417.1"/>
    </source>
</evidence>
<name>A0A412Z601_9FIRM</name>
<proteinExistence type="predicted"/>
<reference evidence="2 3" key="1">
    <citation type="submission" date="2018-08" db="EMBL/GenBank/DDBJ databases">
        <title>A genome reference for cultivated species of the human gut microbiota.</title>
        <authorList>
            <person name="Zou Y."/>
            <person name="Xue W."/>
            <person name="Luo G."/>
        </authorList>
    </citation>
    <scope>NUCLEOTIDE SEQUENCE [LARGE SCALE GENOMIC DNA]</scope>
    <source>
        <strain evidence="2 3">AF14-18</strain>
    </source>
</reference>
<accession>A0A412Z601</accession>
<protein>
    <recommendedName>
        <fullName evidence="1">HTH araC/xylS-type domain-containing protein</fullName>
    </recommendedName>
</protein>
<dbReference type="Proteomes" id="UP000284543">
    <property type="component" value="Unassembled WGS sequence"/>
</dbReference>
<gene>
    <name evidence="2" type="ORF">DWW02_14010</name>
</gene>
<comment type="caution">
    <text evidence="2">The sequence shown here is derived from an EMBL/GenBank/DDBJ whole genome shotgun (WGS) entry which is preliminary data.</text>
</comment>
<sequence>MRVNMLEETIIEEVTKIIKVAETKIMEEMSIQYLADSLCYSEQQVRLVFKIAAGQTIGQYLKRRYLTQIYLTIGSDAYNKLKRTAAVMGCRRYKQKMEHFFGKEIDDDKLQRPLTTEQMRINLFDLENSPYVDRWLKEKICGKRQRVDIGNDVTRLLLLDENNRMPYDYDHCYFRHKGRLFIIDSRLAVDMPYNNSLWIMGMEFCIYKTEQAENRYVFQIIKKFMENGTVKNMKKEDSGIQVQELSYFYAHKNKSFRIVNIIDGSDMVGEALTTLMIREEYIILESGKLFFLLDK</sequence>
<dbReference type="EMBL" id="QRZM01000005">
    <property type="protein sequence ID" value="RGV75417.1"/>
    <property type="molecule type" value="Genomic_DNA"/>
</dbReference>
<dbReference type="RefSeq" id="WP_118018770.1">
    <property type="nucleotide sequence ID" value="NZ_CAUHGS010000004.1"/>
</dbReference>
<evidence type="ECO:0000313" key="3">
    <source>
        <dbReference type="Proteomes" id="UP000284543"/>
    </source>
</evidence>
<dbReference type="GO" id="GO:0043565">
    <property type="term" value="F:sequence-specific DNA binding"/>
    <property type="evidence" value="ECO:0007669"/>
    <property type="project" value="InterPro"/>
</dbReference>
<feature type="domain" description="HTH araC/xylS-type" evidence="1">
    <location>
        <begin position="15"/>
        <end position="89"/>
    </location>
</feature>
<dbReference type="GO" id="GO:0003700">
    <property type="term" value="F:DNA-binding transcription factor activity"/>
    <property type="evidence" value="ECO:0007669"/>
    <property type="project" value="InterPro"/>
</dbReference>
<dbReference type="Gene3D" id="1.10.10.60">
    <property type="entry name" value="Homeodomain-like"/>
    <property type="match status" value="1"/>
</dbReference>
<organism evidence="2 3">
    <name type="scientific">Enterocloster bolteae</name>
    <dbReference type="NCBI Taxonomy" id="208479"/>
    <lineage>
        <taxon>Bacteria</taxon>
        <taxon>Bacillati</taxon>
        <taxon>Bacillota</taxon>
        <taxon>Clostridia</taxon>
        <taxon>Lachnospirales</taxon>
        <taxon>Lachnospiraceae</taxon>
        <taxon>Enterocloster</taxon>
    </lineage>
</organism>
<dbReference type="AlphaFoldDB" id="A0A412Z601"/>
<evidence type="ECO:0000259" key="1">
    <source>
        <dbReference type="PROSITE" id="PS01124"/>
    </source>
</evidence>
<dbReference type="PROSITE" id="PS01124">
    <property type="entry name" value="HTH_ARAC_FAMILY_2"/>
    <property type="match status" value="1"/>
</dbReference>